<reference evidence="1" key="1">
    <citation type="journal article" date="2023" name="bioRxiv">
        <title>Scaffold-level genome assemblies of two parasitoid biocontrol wasps reveal the parthenogenesis mechanism and an associated novel virus.</title>
        <authorList>
            <person name="Inwood S."/>
            <person name="Skelly J."/>
            <person name="Guhlin J."/>
            <person name="Harrop T."/>
            <person name="Goldson S."/>
            <person name="Dearden P."/>
        </authorList>
    </citation>
    <scope>NUCLEOTIDE SEQUENCE</scope>
    <source>
        <strain evidence="1">Lincoln</strain>
        <tissue evidence="1">Whole body</tissue>
    </source>
</reference>
<protein>
    <submittedName>
        <fullName evidence="1">Uncharacterized protein</fullName>
    </submittedName>
</protein>
<reference evidence="1" key="2">
    <citation type="submission" date="2023-03" db="EMBL/GenBank/DDBJ databases">
        <authorList>
            <person name="Inwood S.N."/>
            <person name="Skelly J.G."/>
            <person name="Guhlin J."/>
            <person name="Harrop T.W.R."/>
            <person name="Goldson S.G."/>
            <person name="Dearden P.K."/>
        </authorList>
    </citation>
    <scope>NUCLEOTIDE SEQUENCE</scope>
    <source>
        <strain evidence="1">Lincoln</strain>
        <tissue evidence="1">Whole body</tissue>
    </source>
</reference>
<sequence>MNGNITKLVRATRLCGTCDALARADFLNHMRFNIYYGYPKCSSKGSNISEEDNFGNTHVYPFEQNLILRTKESHGEHVKLALETGNPHFGVEGPSILDKLMPNMIRGVSIDVIHARNYRRKTKTVSNCVMIETDGYQKEIGFVEGFIKICTCINRGCKENCNNAKFYAIFKRRKVLSPFS</sequence>
<proteinExistence type="predicted"/>
<dbReference type="Proteomes" id="UP001168972">
    <property type="component" value="Unassembled WGS sequence"/>
</dbReference>
<accession>A0AA39FDZ0</accession>
<name>A0AA39FDZ0_MICHY</name>
<evidence type="ECO:0000313" key="2">
    <source>
        <dbReference type="Proteomes" id="UP001168972"/>
    </source>
</evidence>
<keyword evidence="2" id="KW-1185">Reference proteome</keyword>
<comment type="caution">
    <text evidence="1">The sequence shown here is derived from an EMBL/GenBank/DDBJ whole genome shotgun (WGS) entry which is preliminary data.</text>
</comment>
<evidence type="ECO:0000313" key="1">
    <source>
        <dbReference type="EMBL" id="KAK0167750.1"/>
    </source>
</evidence>
<dbReference type="AlphaFoldDB" id="A0AA39FDZ0"/>
<organism evidence="1 2">
    <name type="scientific">Microctonus hyperodae</name>
    <name type="common">Parasitoid wasp</name>
    <dbReference type="NCBI Taxonomy" id="165561"/>
    <lineage>
        <taxon>Eukaryota</taxon>
        <taxon>Metazoa</taxon>
        <taxon>Ecdysozoa</taxon>
        <taxon>Arthropoda</taxon>
        <taxon>Hexapoda</taxon>
        <taxon>Insecta</taxon>
        <taxon>Pterygota</taxon>
        <taxon>Neoptera</taxon>
        <taxon>Endopterygota</taxon>
        <taxon>Hymenoptera</taxon>
        <taxon>Apocrita</taxon>
        <taxon>Ichneumonoidea</taxon>
        <taxon>Braconidae</taxon>
        <taxon>Euphorinae</taxon>
        <taxon>Microctonus</taxon>
    </lineage>
</organism>
<dbReference type="EMBL" id="JAQQBR010001831">
    <property type="protein sequence ID" value="KAK0167750.1"/>
    <property type="molecule type" value="Genomic_DNA"/>
</dbReference>
<gene>
    <name evidence="1" type="ORF">PV327_001614</name>
</gene>